<evidence type="ECO:0000256" key="4">
    <source>
        <dbReference type="ARBA" id="ARBA00023239"/>
    </source>
</evidence>
<dbReference type="SUPFAM" id="SSF53474">
    <property type="entry name" value="alpha/beta-Hydrolases"/>
    <property type="match status" value="1"/>
</dbReference>
<dbReference type="SUPFAM" id="SSF48230">
    <property type="entry name" value="Chondroitin AC/alginate lyase"/>
    <property type="match status" value="1"/>
</dbReference>
<dbReference type="InterPro" id="IPR031680">
    <property type="entry name" value="Hepar_II_III_N"/>
</dbReference>
<dbReference type="GO" id="GO:0042597">
    <property type="term" value="C:periplasmic space"/>
    <property type="evidence" value="ECO:0007669"/>
    <property type="project" value="UniProtKB-SubCell"/>
</dbReference>
<dbReference type="PANTHER" id="PTHR39210:SF1">
    <property type="entry name" value="HEPARIN-SULFATE LYASE"/>
    <property type="match status" value="1"/>
</dbReference>
<dbReference type="KEGG" id="cgt:cgR_6020"/>
<dbReference type="Gene3D" id="1.50.10.100">
    <property type="entry name" value="Chondroitin AC/alginate lyase"/>
    <property type="match status" value="1"/>
</dbReference>
<evidence type="ECO:0000259" key="6">
    <source>
        <dbReference type="Pfam" id="PF16889"/>
    </source>
</evidence>
<name>A0AB72VFF7_CORGB</name>
<proteinExistence type="predicted"/>
<dbReference type="InterPro" id="IPR029058">
    <property type="entry name" value="AB_hydrolase_fold"/>
</dbReference>
<dbReference type="PANTHER" id="PTHR39210">
    <property type="entry name" value="HEPARIN-SULFATE LYASE"/>
    <property type="match status" value="1"/>
</dbReference>
<organism evidence="7">
    <name type="scientific">Corynebacterium glutamicum (strain R)</name>
    <dbReference type="NCBI Taxonomy" id="340322"/>
    <lineage>
        <taxon>Bacteria</taxon>
        <taxon>Bacillati</taxon>
        <taxon>Actinomycetota</taxon>
        <taxon>Actinomycetes</taxon>
        <taxon>Mycobacteriales</taxon>
        <taxon>Corynebacteriaceae</taxon>
        <taxon>Corynebacterium</taxon>
    </lineage>
</organism>
<dbReference type="Proteomes" id="UP000006698">
    <property type="component" value="Chromosome"/>
</dbReference>
<evidence type="ECO:0000256" key="2">
    <source>
        <dbReference type="ARBA" id="ARBA00022729"/>
    </source>
</evidence>
<comment type="subcellular location">
    <subcellularLocation>
        <location evidence="1">Periplasm</location>
    </subcellularLocation>
</comment>
<evidence type="ECO:0000256" key="3">
    <source>
        <dbReference type="ARBA" id="ARBA00022764"/>
    </source>
</evidence>
<sequence length="886" mass="99077">MNRPIPESGSLFVHYANQQASLKVTREFLSSGLVALKDSSKTDLSNGSAWRSDVSRADGREAHSWFFARPWYSAESELTEDEKTTLSQKIEQAIDTWTEHAEDEASMAFHDETTAQRAMVFTALLFAFQKSFSRETKTKLLTVLNRDIDLLESDSFYAGLNNHGMFQDVALLVAVDYGYASKKAKLLEDKAFGRLEQYFSKSFTADGIHTENNPTYHVMVARYLSRVIAFAETRGRSGQFKDLKNLMGKADLYAAFAVTPFGDFPPISDTNLQRLNALSARATFDEGYLLGVLTNGKEGTIPTSRVYVAEDSGYGIARSGWTSTEDTYLFFNAAYNADYHKHSDELSVYFSSRGFELLTEAGPNGYQYNDPFTKYAFSSFAHNTLVVDGEGLPRTDGNAHLTELTDQGSSFSKLNVTGRTQRFDGVDWTRSVTLDVDSPEEGDLQISDAISSDQRHTYKFCWHIGSEIIPYVRGSFIEFYSKNTQEKIAEMEWTGETASTIHVVNGQRHPRVQGWQFPLMGEKTPTYSVEIEFEGRSISVEWTLRVNDFVLRNHGMNPFNPEWKTFYGEKPVHYLLEMPDNNQNPESLAIVFSGVNSVGDFPLNYRESFASFKGAVLYVLDDFGRQGTYYLSSSRNLAEFRAVQGLLKSVISELGITTDEVTTFGYSKGGTSALLHGVTLGVSDVFAGAPQYLIGNFLKKSYSEVLQYISGGVSKGDIHWANKIAQNILSSAVRSTQIHVVVGLADSHYREHAIPLIDDARSLGYQAKLLTIPGATHSEFRTCFREIIRTWIEADVSEEEFLVPYTVGFDSGKKLFGVCLALPIGARARGQLFYGSERVGSVRAFTGSSASWEISEPGPYRIRIYVDLPNGAERKAFGTSRRQLRW</sequence>
<dbReference type="GO" id="GO:0016829">
    <property type="term" value="F:lyase activity"/>
    <property type="evidence" value="ECO:0007669"/>
    <property type="project" value="UniProtKB-KW"/>
</dbReference>
<keyword evidence="3" id="KW-0574">Periplasm</keyword>
<feature type="domain" description="Heparin-sulfate lyase N-terminal" evidence="6">
    <location>
        <begin position="123"/>
        <end position="277"/>
    </location>
</feature>
<evidence type="ECO:0008006" key="8">
    <source>
        <dbReference type="Google" id="ProtNLM"/>
    </source>
</evidence>
<evidence type="ECO:0000313" key="7">
    <source>
        <dbReference type="EMBL" id="BAQ21082.1"/>
    </source>
</evidence>
<reference evidence="7" key="1">
    <citation type="journal article" date="2007" name="Microbiology">
        <title>Comparative analysis of the Corynebacterium glutamicum group and complete genome sequence of strain R.</title>
        <authorList>
            <person name="Yukawa H."/>
            <person name="Omumasaba C.A."/>
            <person name="Nonaka H."/>
            <person name="Kos P."/>
            <person name="Okai N."/>
            <person name="Suzuki N."/>
            <person name="Suda M."/>
            <person name="Tsuge Y."/>
            <person name="Watanabe J."/>
            <person name="Ikeda Y."/>
            <person name="Vertes A.A."/>
            <person name="Inui M."/>
        </authorList>
    </citation>
    <scope>NUCLEOTIDE SEQUENCE</scope>
    <source>
        <strain evidence="7">R</strain>
    </source>
</reference>
<dbReference type="RefSeq" id="WP_044026885.1">
    <property type="nucleotide sequence ID" value="NC_009342.1"/>
</dbReference>
<feature type="domain" description="Heparinase II/III-like C-terminal" evidence="5">
    <location>
        <begin position="307"/>
        <end position="534"/>
    </location>
</feature>
<protein>
    <recommendedName>
        <fullName evidence="8">Heparin-sulfate lyase N-terminal domain-containing protein</fullName>
    </recommendedName>
</protein>
<keyword evidence="4" id="KW-0456">Lyase</keyword>
<evidence type="ECO:0000256" key="1">
    <source>
        <dbReference type="ARBA" id="ARBA00004418"/>
    </source>
</evidence>
<dbReference type="InterPro" id="IPR008929">
    <property type="entry name" value="Chondroitin_lyas"/>
</dbReference>
<keyword evidence="2" id="KW-0732">Signal</keyword>
<dbReference type="Pfam" id="PF07940">
    <property type="entry name" value="Hepar_II_III_C"/>
    <property type="match status" value="1"/>
</dbReference>
<gene>
    <name evidence="7" type="ordered locus">cgR_6020</name>
</gene>
<dbReference type="Pfam" id="PF16889">
    <property type="entry name" value="Hepar_II_III_N"/>
    <property type="match status" value="1"/>
</dbReference>
<dbReference type="Gene3D" id="3.40.50.1820">
    <property type="entry name" value="alpha/beta hydrolase"/>
    <property type="match status" value="1"/>
</dbReference>
<evidence type="ECO:0000259" key="5">
    <source>
        <dbReference type="Pfam" id="PF07940"/>
    </source>
</evidence>
<dbReference type="Gene3D" id="2.70.98.70">
    <property type="match status" value="1"/>
</dbReference>
<dbReference type="InterPro" id="IPR012480">
    <property type="entry name" value="Hepar_II_III_C"/>
</dbReference>
<accession>A0AB72VFF7</accession>
<dbReference type="AlphaFoldDB" id="A0AB72VFF7"/>
<dbReference type="EMBL" id="AP009044">
    <property type="protein sequence ID" value="BAQ21082.1"/>
    <property type="molecule type" value="Genomic_DNA"/>
</dbReference>